<comment type="subcellular location">
    <subcellularLocation>
        <location evidence="1">Membrane</location>
        <topology evidence="1">Multi-pass membrane protein</topology>
    </subcellularLocation>
</comment>
<evidence type="ECO:0000313" key="8">
    <source>
        <dbReference type="EMBL" id="KAL1641481.1"/>
    </source>
</evidence>
<accession>A0ABR3TP69</accession>
<name>A0ABR3TP69_9PEZI</name>
<dbReference type="Pfam" id="PF14378">
    <property type="entry name" value="PAP2_3"/>
    <property type="match status" value="1"/>
</dbReference>
<evidence type="ECO:0000256" key="6">
    <source>
        <dbReference type="SAM" id="Phobius"/>
    </source>
</evidence>
<evidence type="ECO:0000256" key="2">
    <source>
        <dbReference type="ARBA" id="ARBA00022692"/>
    </source>
</evidence>
<evidence type="ECO:0000256" key="3">
    <source>
        <dbReference type="ARBA" id="ARBA00022989"/>
    </source>
</evidence>
<dbReference type="Proteomes" id="UP001521184">
    <property type="component" value="Unassembled WGS sequence"/>
</dbReference>
<organism evidence="8 9">
    <name type="scientific">Diplodia intermedia</name>
    <dbReference type="NCBI Taxonomy" id="856260"/>
    <lineage>
        <taxon>Eukaryota</taxon>
        <taxon>Fungi</taxon>
        <taxon>Dikarya</taxon>
        <taxon>Ascomycota</taxon>
        <taxon>Pezizomycotina</taxon>
        <taxon>Dothideomycetes</taxon>
        <taxon>Dothideomycetes incertae sedis</taxon>
        <taxon>Botryosphaeriales</taxon>
        <taxon>Botryosphaeriaceae</taxon>
        <taxon>Diplodia</taxon>
    </lineage>
</organism>
<protein>
    <recommendedName>
        <fullName evidence="7">Inositolphosphotransferase Aur1/Ipt1 domain-containing protein</fullName>
    </recommendedName>
</protein>
<feature type="compositionally biased region" description="Basic and acidic residues" evidence="5">
    <location>
        <begin position="224"/>
        <end position="234"/>
    </location>
</feature>
<keyword evidence="2 6" id="KW-0812">Transmembrane</keyword>
<dbReference type="EMBL" id="JAKEKT020000039">
    <property type="protein sequence ID" value="KAL1641481.1"/>
    <property type="molecule type" value="Genomic_DNA"/>
</dbReference>
<feature type="domain" description="Inositolphosphotransferase Aur1/Ipt1" evidence="7">
    <location>
        <begin position="73"/>
        <end position="203"/>
    </location>
</feature>
<keyword evidence="3 6" id="KW-1133">Transmembrane helix</keyword>
<reference evidence="8 9" key="1">
    <citation type="journal article" date="2023" name="Plant Dis.">
        <title>First Report of Diplodia intermedia Causing Canker and Dieback Diseases on Apple Trees in Canada.</title>
        <authorList>
            <person name="Ellouze W."/>
            <person name="Ilyukhin E."/>
            <person name="Sulman M."/>
            <person name="Ali S."/>
        </authorList>
    </citation>
    <scope>NUCLEOTIDE SEQUENCE [LARGE SCALE GENOMIC DNA]</scope>
    <source>
        <strain evidence="8 9">M45-28</strain>
    </source>
</reference>
<gene>
    <name evidence="8" type="ORF">SLS58_005986</name>
</gene>
<dbReference type="InterPro" id="IPR052185">
    <property type="entry name" value="IPC_Synthase-Related"/>
</dbReference>
<keyword evidence="4 6" id="KW-0472">Membrane</keyword>
<evidence type="ECO:0000256" key="1">
    <source>
        <dbReference type="ARBA" id="ARBA00004141"/>
    </source>
</evidence>
<comment type="caution">
    <text evidence="8">The sequence shown here is derived from an EMBL/GenBank/DDBJ whole genome shotgun (WGS) entry which is preliminary data.</text>
</comment>
<feature type="transmembrane region" description="Helical" evidence="6">
    <location>
        <begin position="107"/>
        <end position="126"/>
    </location>
</feature>
<evidence type="ECO:0000313" key="9">
    <source>
        <dbReference type="Proteomes" id="UP001521184"/>
    </source>
</evidence>
<keyword evidence="9" id="KW-1185">Reference proteome</keyword>
<sequence>MGAFKNVIEPGSKFPFLIEIWYWNLTYWYEARQNGYNPPSNRERVYQLARALTTTLIRNNDAVFARAEAHALAILSLEKRLHIAIELPLQQHILNHLPWLMPILAKIYYSHITVGVVFLVYTYTYLPPRTYRTIRRTLATNNALAFLILTAHRVTPPRLLPPSYGYVDVLHAAGAGSAWSRNRFQLTIAALPSLHFGTALFLGGEEEQDGRGRSGEGGEEGEEEPWKDAEVTAA</sequence>
<dbReference type="InterPro" id="IPR026841">
    <property type="entry name" value="Aur1/Ipt1"/>
</dbReference>
<evidence type="ECO:0000256" key="5">
    <source>
        <dbReference type="SAM" id="MobiDB-lite"/>
    </source>
</evidence>
<evidence type="ECO:0000259" key="7">
    <source>
        <dbReference type="Pfam" id="PF14378"/>
    </source>
</evidence>
<evidence type="ECO:0000256" key="4">
    <source>
        <dbReference type="ARBA" id="ARBA00023136"/>
    </source>
</evidence>
<proteinExistence type="predicted"/>
<feature type="region of interest" description="Disordered" evidence="5">
    <location>
        <begin position="205"/>
        <end position="234"/>
    </location>
</feature>
<dbReference type="PANTHER" id="PTHR31310:SF16">
    <property type="entry name" value="INOSITOLPHOSPHOTRANSFERASE AUR1_IPT1 DOMAIN-CONTAINING PROTEIN"/>
    <property type="match status" value="1"/>
</dbReference>
<dbReference type="PANTHER" id="PTHR31310">
    <property type="match status" value="1"/>
</dbReference>